<evidence type="ECO:0000313" key="2">
    <source>
        <dbReference type="Proteomes" id="UP001316803"/>
    </source>
</evidence>
<comment type="caution">
    <text evidence="1">The sequence shown here is derived from an EMBL/GenBank/DDBJ whole genome shotgun (WGS) entry which is preliminary data.</text>
</comment>
<proteinExistence type="predicted"/>
<gene>
    <name evidence="1" type="ORF">OHC33_006544</name>
</gene>
<organism evidence="1 2">
    <name type="scientific">Knufia fluminis</name>
    <dbReference type="NCBI Taxonomy" id="191047"/>
    <lineage>
        <taxon>Eukaryota</taxon>
        <taxon>Fungi</taxon>
        <taxon>Dikarya</taxon>
        <taxon>Ascomycota</taxon>
        <taxon>Pezizomycotina</taxon>
        <taxon>Eurotiomycetes</taxon>
        <taxon>Chaetothyriomycetidae</taxon>
        <taxon>Chaetothyriales</taxon>
        <taxon>Trichomeriaceae</taxon>
        <taxon>Knufia</taxon>
    </lineage>
</organism>
<dbReference type="EMBL" id="JAKLMC020000015">
    <property type="protein sequence ID" value="KAK5952500.1"/>
    <property type="molecule type" value="Genomic_DNA"/>
</dbReference>
<reference evidence="1 2" key="1">
    <citation type="submission" date="2022-12" db="EMBL/GenBank/DDBJ databases">
        <title>Genomic features and morphological characterization of a novel Knufia sp. strain isolated from spacecraft assembly facility.</title>
        <authorList>
            <person name="Teixeira M."/>
            <person name="Chander A.M."/>
            <person name="Stajich J.E."/>
            <person name="Venkateswaran K."/>
        </authorList>
    </citation>
    <scope>NUCLEOTIDE SEQUENCE [LARGE SCALE GENOMIC DNA]</scope>
    <source>
        <strain evidence="1 2">FJI-L2-BK-P2</strain>
    </source>
</reference>
<dbReference type="Proteomes" id="UP001316803">
    <property type="component" value="Unassembled WGS sequence"/>
</dbReference>
<accession>A0AAN8EMD1</accession>
<sequence length="401" mass="44804">MHKSPFGGAPGVIPRFYTAALGRMFGLFDDTILDDEIANGFRAGYVGYTGNSYALIALVASQKLPSNMTHFEIRGTSLPDLLGQQGLMRNAGQLGHSISGLRSLELHGGTVAPFDTPMTLNLQLLLMHAVNLERLVVSFRSGFSRLEVSKDMLNLEMGLYLLSIFRSESGLSLPARLTWSRTLKHLDLNHLVCTSAELKQVLGAADCGRSLEELRLSRIVLLPAEEGGSRACFVDILKWMQRNLRLQIACFNGSWSNGGMQNWYIYPHHGVVLEDGEQSQSLRDLVQLFVIAGGPCPLEHVQIPTRFYDLAKPDYSPTVPEVLKDPKYRGDPSWSMQYLDENIEEPAYEVVSMGHVLQEDLTQFDENSNPEYIDLDDLEYIDWYDGPLPNDHDMDLGEHGV</sequence>
<name>A0AAN8EMD1_9EURO</name>
<evidence type="ECO:0000313" key="1">
    <source>
        <dbReference type="EMBL" id="KAK5952500.1"/>
    </source>
</evidence>
<protein>
    <submittedName>
        <fullName evidence="1">Uncharacterized protein</fullName>
    </submittedName>
</protein>
<keyword evidence="2" id="KW-1185">Reference proteome</keyword>
<dbReference type="AlphaFoldDB" id="A0AAN8EMD1"/>